<dbReference type="InParanoid" id="A0A2P6NG12"/>
<dbReference type="GO" id="GO:0030833">
    <property type="term" value="P:regulation of actin filament polymerization"/>
    <property type="evidence" value="ECO:0007669"/>
    <property type="project" value="InterPro"/>
</dbReference>
<dbReference type="GO" id="GO:0005885">
    <property type="term" value="C:Arp2/3 protein complex"/>
    <property type="evidence" value="ECO:0007669"/>
    <property type="project" value="UniProtKB-UniRule"/>
</dbReference>
<dbReference type="SUPFAM" id="SSF69060">
    <property type="entry name" value="Arp2/3 complex 21 kDa subunit ARPC3"/>
    <property type="match status" value="1"/>
</dbReference>
<keyword evidence="5 6" id="KW-0206">Cytoskeleton</keyword>
<evidence type="ECO:0000256" key="1">
    <source>
        <dbReference type="ARBA" id="ARBA00004245"/>
    </source>
</evidence>
<accession>A0A2P6NG12</accession>
<reference evidence="7 8" key="1">
    <citation type="journal article" date="2018" name="Genome Biol. Evol.">
        <title>Multiple Roots of Fruiting Body Formation in Amoebozoa.</title>
        <authorList>
            <person name="Hillmann F."/>
            <person name="Forbes G."/>
            <person name="Novohradska S."/>
            <person name="Ferling I."/>
            <person name="Riege K."/>
            <person name="Groth M."/>
            <person name="Westermann M."/>
            <person name="Marz M."/>
            <person name="Spaller T."/>
            <person name="Winckler T."/>
            <person name="Schaap P."/>
            <person name="Glockner G."/>
        </authorList>
    </citation>
    <scope>NUCLEOTIDE SEQUENCE [LARGE SCALE GENOMIC DNA]</scope>
    <source>
        <strain evidence="7 8">Jena</strain>
    </source>
</reference>
<protein>
    <recommendedName>
        <fullName evidence="6">Actin-related protein 2/3 complex subunit 3</fullName>
    </recommendedName>
</protein>
<dbReference type="EMBL" id="MDYQ01000093">
    <property type="protein sequence ID" value="PRP82899.1"/>
    <property type="molecule type" value="Genomic_DNA"/>
</dbReference>
<evidence type="ECO:0000313" key="7">
    <source>
        <dbReference type="EMBL" id="PRP82899.1"/>
    </source>
</evidence>
<gene>
    <name evidence="7" type="ORF">PROFUN_06676</name>
</gene>
<evidence type="ECO:0000256" key="5">
    <source>
        <dbReference type="ARBA" id="ARBA00023212"/>
    </source>
</evidence>
<dbReference type="PANTHER" id="PTHR12391">
    <property type="entry name" value="ARP2/3 COMPLEX 21 KD SUBUNIT"/>
    <property type="match status" value="1"/>
</dbReference>
<comment type="subcellular location">
    <subcellularLocation>
        <location evidence="1 6">Cytoplasm</location>
        <location evidence="1 6">Cytoskeleton</location>
    </subcellularLocation>
</comment>
<sequence length="172" mass="19286">MPVTHSNFNGLQVQNICNLAILPLKTKTKGPAPPQSEGEDIIDEALTAFKANVFFKNFEVKGNADRLLVYVTLYISQALLKMPNLKKGDAEKQLFALAIENFALPGDKNFALGGIVTNPANRGETDTIRQYLTQIRQETGQRLLQKVYANGDAAPDKWWMCFNKRKFLNKNL</sequence>
<dbReference type="OrthoDB" id="200404at2759"/>
<keyword evidence="8" id="KW-1185">Reference proteome</keyword>
<comment type="caution">
    <text evidence="7">The sequence shown here is derived from an EMBL/GenBank/DDBJ whole genome shotgun (WGS) entry which is preliminary data.</text>
</comment>
<comment type="function">
    <text evidence="6">Functions as component of the Arp2/3 complex which is involved in regulation of actin polymerization and together with an activating nucleation-promoting factor (NPF) mediates the formation of branched actin networks.</text>
</comment>
<dbReference type="InterPro" id="IPR007204">
    <property type="entry name" value="ARPC3"/>
</dbReference>
<dbReference type="GO" id="GO:0003779">
    <property type="term" value="F:actin binding"/>
    <property type="evidence" value="ECO:0007669"/>
    <property type="project" value="UniProtKB-KW"/>
</dbReference>
<dbReference type="InterPro" id="IPR036753">
    <property type="entry name" value="ARPC3_sf"/>
</dbReference>
<comment type="similarity">
    <text evidence="2 6">Belongs to the ARPC3 family.</text>
</comment>
<dbReference type="FunCoup" id="A0A2P6NG12">
    <property type="interactions" value="528"/>
</dbReference>
<dbReference type="Pfam" id="PF04062">
    <property type="entry name" value="P21-Arc"/>
    <property type="match status" value="1"/>
</dbReference>
<dbReference type="Gene3D" id="1.10.1760.10">
    <property type="entry name" value="Actin-related protein 2/3 complex subunit 3"/>
    <property type="match status" value="1"/>
</dbReference>
<dbReference type="PIRSF" id="PIRSF016315">
    <property type="entry name" value="ARP2/3_P21-Arc"/>
    <property type="match status" value="1"/>
</dbReference>
<evidence type="ECO:0000313" key="8">
    <source>
        <dbReference type="Proteomes" id="UP000241769"/>
    </source>
</evidence>
<organism evidence="7 8">
    <name type="scientific">Planoprotostelium fungivorum</name>
    <dbReference type="NCBI Taxonomy" id="1890364"/>
    <lineage>
        <taxon>Eukaryota</taxon>
        <taxon>Amoebozoa</taxon>
        <taxon>Evosea</taxon>
        <taxon>Variosea</taxon>
        <taxon>Cavosteliida</taxon>
        <taxon>Cavosteliaceae</taxon>
        <taxon>Planoprotostelium</taxon>
    </lineage>
</organism>
<evidence type="ECO:0000256" key="2">
    <source>
        <dbReference type="ARBA" id="ARBA00010856"/>
    </source>
</evidence>
<evidence type="ECO:0000256" key="4">
    <source>
        <dbReference type="ARBA" id="ARBA00023203"/>
    </source>
</evidence>
<dbReference type="AlphaFoldDB" id="A0A2P6NG12"/>
<keyword evidence="3 6" id="KW-0963">Cytoplasm</keyword>
<dbReference type="GO" id="GO:0034314">
    <property type="term" value="P:Arp2/3 complex-mediated actin nucleation"/>
    <property type="evidence" value="ECO:0007669"/>
    <property type="project" value="UniProtKB-UniRule"/>
</dbReference>
<dbReference type="STRING" id="1890364.A0A2P6NG12"/>
<evidence type="ECO:0000256" key="6">
    <source>
        <dbReference type="PIRNR" id="PIRNR016315"/>
    </source>
</evidence>
<dbReference type="Proteomes" id="UP000241769">
    <property type="component" value="Unassembled WGS sequence"/>
</dbReference>
<keyword evidence="4 6" id="KW-0009">Actin-binding</keyword>
<proteinExistence type="inferred from homology"/>
<comment type="subunit">
    <text evidence="6">Component of the Arp2/3 complex.</text>
</comment>
<name>A0A2P6NG12_9EUKA</name>
<evidence type="ECO:0000256" key="3">
    <source>
        <dbReference type="ARBA" id="ARBA00022490"/>
    </source>
</evidence>